<comment type="caution">
    <text evidence="1">The sequence shown here is derived from an EMBL/GenBank/DDBJ whole genome shotgun (WGS) entry which is preliminary data.</text>
</comment>
<evidence type="ECO:0000313" key="2">
    <source>
        <dbReference type="Proteomes" id="UP001208938"/>
    </source>
</evidence>
<sequence length="192" mass="21848">MTTSPRADAILQYWNDLGPEGWYAGGEALDAEIRDQFEGDWDKADAGALIEWMSCPEGILAYLLLTDQFPRNMFRGKAKAFATDKRARRVAHYAWQNKADLRIDEPVRQFFYLPLMHSESSFDQDRAVALMISRLPETGASNVLHACAHRDIIRKFRRFPFRNEALSRESSPDEIAFLENGGYGEIVRSLGG</sequence>
<dbReference type="RefSeq" id="WP_264506236.1">
    <property type="nucleotide sequence ID" value="NZ_JAPDFL010000001.1"/>
</dbReference>
<dbReference type="EMBL" id="JAPDFL010000001">
    <property type="protein sequence ID" value="MCW1933311.1"/>
    <property type="molecule type" value="Genomic_DNA"/>
</dbReference>
<keyword evidence="2" id="KW-1185">Reference proteome</keyword>
<dbReference type="InterPro" id="IPR010323">
    <property type="entry name" value="DUF924"/>
</dbReference>
<evidence type="ECO:0000313" key="1">
    <source>
        <dbReference type="EMBL" id="MCW1933311.1"/>
    </source>
</evidence>
<accession>A0ABT3H0H1</accession>
<reference evidence="1 2" key="1">
    <citation type="submission" date="2022-10" db="EMBL/GenBank/DDBJ databases">
        <title>Pararhodobacter sp. nov., isolated from marine algae.</title>
        <authorList>
            <person name="Choi B.J."/>
            <person name="Kim J.M."/>
            <person name="Lee J.K."/>
            <person name="Choi D.G."/>
            <person name="Jeon C.O."/>
        </authorList>
    </citation>
    <scope>NUCLEOTIDE SEQUENCE [LARGE SCALE GENOMIC DNA]</scope>
    <source>
        <strain evidence="1 2">ZQ420</strain>
    </source>
</reference>
<gene>
    <name evidence="1" type="ORF">OKW52_13835</name>
</gene>
<organism evidence="1 2">
    <name type="scientific">Pararhodobacter zhoushanensis</name>
    <dbReference type="NCBI Taxonomy" id="2479545"/>
    <lineage>
        <taxon>Bacteria</taxon>
        <taxon>Pseudomonadati</taxon>
        <taxon>Pseudomonadota</taxon>
        <taxon>Alphaproteobacteria</taxon>
        <taxon>Rhodobacterales</taxon>
        <taxon>Paracoccaceae</taxon>
        <taxon>Pararhodobacter</taxon>
    </lineage>
</organism>
<dbReference type="InterPro" id="IPR011990">
    <property type="entry name" value="TPR-like_helical_dom_sf"/>
</dbReference>
<dbReference type="SUPFAM" id="SSF48452">
    <property type="entry name" value="TPR-like"/>
    <property type="match status" value="1"/>
</dbReference>
<dbReference type="Gene3D" id="1.25.40.10">
    <property type="entry name" value="Tetratricopeptide repeat domain"/>
    <property type="match status" value="1"/>
</dbReference>
<proteinExistence type="predicted"/>
<dbReference type="Gene3D" id="1.20.58.320">
    <property type="entry name" value="TPR-like"/>
    <property type="match status" value="1"/>
</dbReference>
<protein>
    <submittedName>
        <fullName evidence="1">DUF924 domain-containing protein</fullName>
    </submittedName>
</protein>
<dbReference type="Proteomes" id="UP001208938">
    <property type="component" value="Unassembled WGS sequence"/>
</dbReference>
<name>A0ABT3H0H1_9RHOB</name>
<dbReference type="Pfam" id="PF06041">
    <property type="entry name" value="DUF924"/>
    <property type="match status" value="1"/>
</dbReference>